<dbReference type="EMBL" id="ML986623">
    <property type="protein sequence ID" value="KAF2263685.1"/>
    <property type="molecule type" value="Genomic_DNA"/>
</dbReference>
<sequence length="152" mass="17646">MKHMRFETREDVQTWRARLVGKRIVTSDRSIISECEATADSMWAPRIYYNEKSREGSDGELRYEGQPRSRLLSLPAEIRNCVLSYVVQPKTESHGTEMDGSEKGDATWMNTTAIMFCCKQMYAEARPMAIQRHTFEVEGLPRKTRFRSTERG</sequence>
<keyword evidence="2" id="KW-1185">Reference proteome</keyword>
<proteinExistence type="predicted"/>
<accession>A0A9P4MZG7</accession>
<dbReference type="PANTHER" id="PTHR42085">
    <property type="entry name" value="F-BOX DOMAIN-CONTAINING PROTEIN"/>
    <property type="match status" value="1"/>
</dbReference>
<comment type="caution">
    <text evidence="1">The sequence shown here is derived from an EMBL/GenBank/DDBJ whole genome shotgun (WGS) entry which is preliminary data.</text>
</comment>
<name>A0A9P4MZG7_9PLEO</name>
<dbReference type="OrthoDB" id="5413827at2759"/>
<dbReference type="PANTHER" id="PTHR42085:SF1">
    <property type="entry name" value="F-BOX DOMAIN-CONTAINING PROTEIN"/>
    <property type="match status" value="1"/>
</dbReference>
<dbReference type="Proteomes" id="UP000800093">
    <property type="component" value="Unassembled WGS sequence"/>
</dbReference>
<dbReference type="InterPro" id="IPR038883">
    <property type="entry name" value="AN11006-like"/>
</dbReference>
<evidence type="ECO:0000313" key="1">
    <source>
        <dbReference type="EMBL" id="KAF2263685.1"/>
    </source>
</evidence>
<gene>
    <name evidence="1" type="ORF">CC78DRAFT_268148</name>
</gene>
<reference evidence="2" key="1">
    <citation type="journal article" date="2020" name="Stud. Mycol.">
        <title>101 Dothideomycetes genomes: A test case for predicting lifestyles and emergence of pathogens.</title>
        <authorList>
            <person name="Haridas S."/>
            <person name="Albert R."/>
            <person name="Binder M."/>
            <person name="Bloem J."/>
            <person name="LaButti K."/>
            <person name="Salamov A."/>
            <person name="Andreopoulos B."/>
            <person name="Baker S."/>
            <person name="Barry K."/>
            <person name="Bills G."/>
            <person name="Bluhm B."/>
            <person name="Cannon C."/>
            <person name="Castanera R."/>
            <person name="Culley D."/>
            <person name="Daum C."/>
            <person name="Ezra D."/>
            <person name="Gonzalez J."/>
            <person name="Henrissat B."/>
            <person name="Kuo A."/>
            <person name="Liang C."/>
            <person name="Lipzen A."/>
            <person name="Lutzoni F."/>
            <person name="Magnuson J."/>
            <person name="Mondo S."/>
            <person name="Nolan M."/>
            <person name="Ohm R."/>
            <person name="Pangilinan J."/>
            <person name="Park H.-J."/>
            <person name="Ramirez L."/>
            <person name="Alfaro M."/>
            <person name="Sun H."/>
            <person name="Tritt A."/>
            <person name="Yoshinaga Y."/>
            <person name="Zwiers L.-H."/>
            <person name="Turgeon B."/>
            <person name="Goodwin S."/>
            <person name="Spatafora J."/>
            <person name="Crous P."/>
            <person name="Grigoriev I."/>
        </authorList>
    </citation>
    <scope>NUCLEOTIDE SEQUENCE [LARGE SCALE GENOMIC DNA]</scope>
    <source>
        <strain evidence="2">CBS 304.66</strain>
    </source>
</reference>
<protein>
    <submittedName>
        <fullName evidence="1">Uncharacterized protein</fullName>
    </submittedName>
</protein>
<organism evidence="1 2">
    <name type="scientific">Lojkania enalia</name>
    <dbReference type="NCBI Taxonomy" id="147567"/>
    <lineage>
        <taxon>Eukaryota</taxon>
        <taxon>Fungi</taxon>
        <taxon>Dikarya</taxon>
        <taxon>Ascomycota</taxon>
        <taxon>Pezizomycotina</taxon>
        <taxon>Dothideomycetes</taxon>
        <taxon>Pleosporomycetidae</taxon>
        <taxon>Pleosporales</taxon>
        <taxon>Pleosporales incertae sedis</taxon>
        <taxon>Lojkania</taxon>
    </lineage>
</organism>
<dbReference type="AlphaFoldDB" id="A0A9P4MZG7"/>
<evidence type="ECO:0000313" key="2">
    <source>
        <dbReference type="Proteomes" id="UP000800093"/>
    </source>
</evidence>